<dbReference type="InterPro" id="IPR005828">
    <property type="entry name" value="MFS_sugar_transport-like"/>
</dbReference>
<comment type="subcellular location">
    <subcellularLocation>
        <location evidence="1">Membrane</location>
        <topology evidence="1">Multi-pass membrane protein</topology>
    </subcellularLocation>
</comment>
<keyword evidence="4 9" id="KW-0812">Transmembrane</keyword>
<organism evidence="11 12">
    <name type="scientific">Thelonectria olida</name>
    <dbReference type="NCBI Taxonomy" id="1576542"/>
    <lineage>
        <taxon>Eukaryota</taxon>
        <taxon>Fungi</taxon>
        <taxon>Dikarya</taxon>
        <taxon>Ascomycota</taxon>
        <taxon>Pezizomycotina</taxon>
        <taxon>Sordariomycetes</taxon>
        <taxon>Hypocreomycetidae</taxon>
        <taxon>Hypocreales</taxon>
        <taxon>Nectriaceae</taxon>
        <taxon>Thelonectria</taxon>
    </lineage>
</organism>
<feature type="transmembrane region" description="Helical" evidence="9">
    <location>
        <begin position="398"/>
        <end position="424"/>
    </location>
</feature>
<dbReference type="AlphaFoldDB" id="A0A9P8VPH5"/>
<dbReference type="GO" id="GO:0000023">
    <property type="term" value="P:maltose metabolic process"/>
    <property type="evidence" value="ECO:0007669"/>
    <property type="project" value="UniProtKB-KW"/>
</dbReference>
<feature type="transmembrane region" description="Helical" evidence="9">
    <location>
        <begin position="436"/>
        <end position="455"/>
    </location>
</feature>
<dbReference type="NCBIfam" id="TIGR00879">
    <property type="entry name" value="SP"/>
    <property type="match status" value="1"/>
</dbReference>
<gene>
    <name evidence="11" type="ORF">B0T10DRAFT_575770</name>
</gene>
<dbReference type="GO" id="GO:0016020">
    <property type="term" value="C:membrane"/>
    <property type="evidence" value="ECO:0007669"/>
    <property type="project" value="UniProtKB-SubCell"/>
</dbReference>
<feature type="transmembrane region" description="Helical" evidence="9">
    <location>
        <begin position="370"/>
        <end position="392"/>
    </location>
</feature>
<dbReference type="PANTHER" id="PTHR48022">
    <property type="entry name" value="PLASTIDIC GLUCOSE TRANSPORTER 4"/>
    <property type="match status" value="1"/>
</dbReference>
<evidence type="ECO:0000256" key="6">
    <source>
        <dbReference type="ARBA" id="ARBA00023136"/>
    </source>
</evidence>
<dbReference type="FunFam" id="1.20.1250.20:FF:000078">
    <property type="entry name" value="MFS maltose transporter, putative"/>
    <property type="match status" value="1"/>
</dbReference>
<evidence type="ECO:0000256" key="7">
    <source>
        <dbReference type="ARBA" id="ARBA00026248"/>
    </source>
</evidence>
<keyword evidence="3 8" id="KW-0813">Transport</keyword>
<feature type="transmembrane region" description="Helical" evidence="9">
    <location>
        <begin position="220"/>
        <end position="239"/>
    </location>
</feature>
<dbReference type="Proteomes" id="UP000777438">
    <property type="component" value="Unassembled WGS sequence"/>
</dbReference>
<feature type="transmembrane region" description="Helical" evidence="9">
    <location>
        <begin position="130"/>
        <end position="147"/>
    </location>
</feature>
<feature type="transmembrane region" description="Helical" evidence="9">
    <location>
        <begin position="101"/>
        <end position="123"/>
    </location>
</feature>
<feature type="transmembrane region" description="Helical" evidence="9">
    <location>
        <begin position="187"/>
        <end position="208"/>
    </location>
</feature>
<keyword evidence="7" id="KW-0462">Maltose metabolism</keyword>
<dbReference type="InterPro" id="IPR003663">
    <property type="entry name" value="Sugar/inositol_transpt"/>
</dbReference>
<evidence type="ECO:0000256" key="5">
    <source>
        <dbReference type="ARBA" id="ARBA00022989"/>
    </source>
</evidence>
<evidence type="ECO:0000259" key="10">
    <source>
        <dbReference type="PROSITE" id="PS50850"/>
    </source>
</evidence>
<dbReference type="InterPro" id="IPR050360">
    <property type="entry name" value="MFS_Sugar_Transporters"/>
</dbReference>
<dbReference type="InterPro" id="IPR005829">
    <property type="entry name" value="Sugar_transporter_CS"/>
</dbReference>
<dbReference type="SUPFAM" id="SSF103473">
    <property type="entry name" value="MFS general substrate transporter"/>
    <property type="match status" value="1"/>
</dbReference>
<dbReference type="OrthoDB" id="6612291at2759"/>
<keyword evidence="5 9" id="KW-1133">Transmembrane helix</keyword>
<keyword evidence="12" id="KW-1185">Reference proteome</keyword>
<dbReference type="InterPro" id="IPR036259">
    <property type="entry name" value="MFS_trans_sf"/>
</dbReference>
<protein>
    <submittedName>
        <fullName evidence="11">General substrate transporter</fullName>
    </submittedName>
</protein>
<name>A0A9P8VPH5_9HYPO</name>
<accession>A0A9P8VPH5</accession>
<feature type="transmembrane region" description="Helical" evidence="9">
    <location>
        <begin position="467"/>
        <end position="487"/>
    </location>
</feature>
<evidence type="ECO:0000256" key="1">
    <source>
        <dbReference type="ARBA" id="ARBA00004141"/>
    </source>
</evidence>
<dbReference type="InterPro" id="IPR020846">
    <property type="entry name" value="MFS_dom"/>
</dbReference>
<evidence type="ECO:0000256" key="2">
    <source>
        <dbReference type="ARBA" id="ARBA00010992"/>
    </source>
</evidence>
<evidence type="ECO:0000313" key="12">
    <source>
        <dbReference type="Proteomes" id="UP000777438"/>
    </source>
</evidence>
<feature type="transmembrane region" description="Helical" evidence="9">
    <location>
        <begin position="343"/>
        <end position="363"/>
    </location>
</feature>
<dbReference type="PANTHER" id="PTHR48022:SF5">
    <property type="entry name" value="ALPHA-GLUCOSIDES PERMEASE MPH2-RELATED"/>
    <property type="match status" value="1"/>
</dbReference>
<evidence type="ECO:0000256" key="8">
    <source>
        <dbReference type="RuleBase" id="RU003346"/>
    </source>
</evidence>
<reference evidence="11 12" key="1">
    <citation type="journal article" date="2021" name="Nat. Commun.">
        <title>Genetic determinants of endophytism in the Arabidopsis root mycobiome.</title>
        <authorList>
            <person name="Mesny F."/>
            <person name="Miyauchi S."/>
            <person name="Thiergart T."/>
            <person name="Pickel B."/>
            <person name="Atanasova L."/>
            <person name="Karlsson M."/>
            <person name="Huettel B."/>
            <person name="Barry K.W."/>
            <person name="Haridas S."/>
            <person name="Chen C."/>
            <person name="Bauer D."/>
            <person name="Andreopoulos W."/>
            <person name="Pangilinan J."/>
            <person name="LaButti K."/>
            <person name="Riley R."/>
            <person name="Lipzen A."/>
            <person name="Clum A."/>
            <person name="Drula E."/>
            <person name="Henrissat B."/>
            <person name="Kohler A."/>
            <person name="Grigoriev I.V."/>
            <person name="Martin F.M."/>
            <person name="Hacquard S."/>
        </authorList>
    </citation>
    <scope>NUCLEOTIDE SEQUENCE [LARGE SCALE GENOMIC DNA]</scope>
    <source>
        <strain evidence="11 12">MPI-CAGE-CH-0241</strain>
    </source>
</reference>
<feature type="domain" description="Major facilitator superfamily (MFS) profile" evidence="10">
    <location>
        <begin position="53"/>
        <end position="493"/>
    </location>
</feature>
<dbReference type="PROSITE" id="PS00216">
    <property type="entry name" value="SUGAR_TRANSPORT_1"/>
    <property type="match status" value="1"/>
</dbReference>
<evidence type="ECO:0000256" key="3">
    <source>
        <dbReference type="ARBA" id="ARBA00022448"/>
    </source>
</evidence>
<feature type="transmembrane region" description="Helical" evidence="9">
    <location>
        <begin position="309"/>
        <end position="331"/>
    </location>
</feature>
<comment type="caution">
    <text evidence="11">The sequence shown here is derived from an EMBL/GenBank/DDBJ whole genome shotgun (WGS) entry which is preliminary data.</text>
</comment>
<feature type="transmembrane region" description="Helical" evidence="9">
    <location>
        <begin position="153"/>
        <end position="175"/>
    </location>
</feature>
<dbReference type="EMBL" id="JAGPYM010000152">
    <property type="protein sequence ID" value="KAH6866080.1"/>
    <property type="molecule type" value="Genomic_DNA"/>
</dbReference>
<sequence>MDSKTTAPDTKERDGTTHVDDIAPAAAMALPASSANEKLTFRDFWENRRVLFFCLIIYLLPINFGYEVSMMGKLLAVTPFAQRFGYLVENAYVIRARDQQILNAGNTIGIFVSAFATGIVSDFIGRKKTIIIACTVCIGGIMVQYFADSILMLFAGKVVSTFGFGLGHSLGPVFVAELAPVKMRGVCLALVNTMIVLGQWLNSLVVYACKTDLTDKAWRIPVITQIIPPGLLLLVLTLLPESPTWLLIRERREDAAKAFRRFNGDNFDVDAAIAVATVAIAKEEEAKNEQASSTWLECFMGTNLRRITIIVMVYLSQQFIGVGFISGYLTYYFRLAGVNDPLAIGQAANAIQLVGNMASWPLVDRLGRRPMIVGGSFVMTGLLLVIGGISTIGTAPALSATVAFMVIWGFLYQATLGAVAYSIGGETASVQLRQKTYSINIMVSTAVSCMITQVLPYLLNTDQANLGGKICFIYFGFSIPMCVYLYFCLPELKGRNYAEVQEMFEKKVPARKFKSYVCEVGLVGEYNDKKGQDA</sequence>
<evidence type="ECO:0000313" key="11">
    <source>
        <dbReference type="EMBL" id="KAH6866080.1"/>
    </source>
</evidence>
<feature type="transmembrane region" description="Helical" evidence="9">
    <location>
        <begin position="50"/>
        <end position="66"/>
    </location>
</feature>
<evidence type="ECO:0000256" key="4">
    <source>
        <dbReference type="ARBA" id="ARBA00022692"/>
    </source>
</evidence>
<dbReference type="PROSITE" id="PS50850">
    <property type="entry name" value="MFS"/>
    <property type="match status" value="1"/>
</dbReference>
<comment type="similarity">
    <text evidence="2 8">Belongs to the major facilitator superfamily. Sugar transporter (TC 2.A.1.1) family.</text>
</comment>
<keyword evidence="6 9" id="KW-0472">Membrane</keyword>
<evidence type="ECO:0000256" key="9">
    <source>
        <dbReference type="SAM" id="Phobius"/>
    </source>
</evidence>
<dbReference type="Gene3D" id="1.20.1250.20">
    <property type="entry name" value="MFS general substrate transporter like domains"/>
    <property type="match status" value="1"/>
</dbReference>
<dbReference type="Pfam" id="PF00083">
    <property type="entry name" value="Sugar_tr"/>
    <property type="match status" value="1"/>
</dbReference>
<dbReference type="GO" id="GO:0005351">
    <property type="term" value="F:carbohydrate:proton symporter activity"/>
    <property type="evidence" value="ECO:0007669"/>
    <property type="project" value="TreeGrafter"/>
</dbReference>
<proteinExistence type="inferred from homology"/>